<dbReference type="Proteomes" id="UP000192343">
    <property type="component" value="Unassembled WGS sequence"/>
</dbReference>
<dbReference type="EMBL" id="MWQY01000010">
    <property type="protein sequence ID" value="ORC35048.1"/>
    <property type="molecule type" value="Genomic_DNA"/>
</dbReference>
<dbReference type="PANTHER" id="PTHR35936:SF35">
    <property type="entry name" value="L-CYSTINE-BINDING PROTEIN TCYJ"/>
    <property type="match status" value="1"/>
</dbReference>
<name>A0A1Y1RYM5_9SPIO</name>
<dbReference type="STRING" id="1963862.B4O97_09935"/>
<dbReference type="Gene3D" id="3.40.190.10">
    <property type="entry name" value="Periplasmic binding protein-like II"/>
    <property type="match status" value="2"/>
</dbReference>
<dbReference type="PANTHER" id="PTHR35936">
    <property type="entry name" value="MEMBRANE-BOUND LYTIC MUREIN TRANSGLYCOSYLASE F"/>
    <property type="match status" value="1"/>
</dbReference>
<keyword evidence="2" id="KW-1185">Reference proteome</keyword>
<accession>A0A1Y1RYM5</accession>
<proteinExistence type="predicted"/>
<protein>
    <submittedName>
        <fullName evidence="1">Uncharacterized protein</fullName>
    </submittedName>
</protein>
<evidence type="ECO:0000313" key="2">
    <source>
        <dbReference type="Proteomes" id="UP000192343"/>
    </source>
</evidence>
<comment type="caution">
    <text evidence="1">The sequence shown here is derived from an EMBL/GenBank/DDBJ whole genome shotgun (WGS) entry which is preliminary data.</text>
</comment>
<dbReference type="SUPFAM" id="SSF53850">
    <property type="entry name" value="Periplasmic binding protein-like II"/>
    <property type="match status" value="1"/>
</dbReference>
<sequence length="313" mass="36260">MMGKVGQNEQGYKPCKTKGESFLRHAARLLVGGMQQVYNRRFRNASGRTKRDCNRLTGKDSVSKISRVKRQIFGLIVISMIFTYVLHGENRIYTVSTSYNNLLSNEKHDGMLDRIIQETFRRAGLECMIVYRQTDQSLFDVNAGLLDAEINRIAGMETSFPNLLHLTEPNMTMHFVAFAKHEFPIDGWKSIRNLNVGVVRGWKILEWHTDGFPKVVYVPTEKELFRMLDLGRLDIALYSKLTGYAALREYKYQNIRHLEPPLESQEMFLYLHSKNSHLIPGLDAALKSMKNDGSYDRIVRETLDRYLGHERFD</sequence>
<evidence type="ECO:0000313" key="1">
    <source>
        <dbReference type="EMBL" id="ORC35048.1"/>
    </source>
</evidence>
<organism evidence="1 2">
    <name type="scientific">Marispirochaeta aestuarii</name>
    <dbReference type="NCBI Taxonomy" id="1963862"/>
    <lineage>
        <taxon>Bacteria</taxon>
        <taxon>Pseudomonadati</taxon>
        <taxon>Spirochaetota</taxon>
        <taxon>Spirochaetia</taxon>
        <taxon>Spirochaetales</taxon>
        <taxon>Spirochaetaceae</taxon>
        <taxon>Marispirochaeta</taxon>
    </lineage>
</organism>
<reference evidence="1 2" key="1">
    <citation type="submission" date="2017-03" db="EMBL/GenBank/DDBJ databases">
        <title>Draft Genome sequence of Marispirochaeta sp. strain JC444.</title>
        <authorList>
            <person name="Shivani Y."/>
            <person name="Subhash Y."/>
            <person name="Sasikala C."/>
            <person name="Ramana C."/>
        </authorList>
    </citation>
    <scope>NUCLEOTIDE SEQUENCE [LARGE SCALE GENOMIC DNA]</scope>
    <source>
        <strain evidence="1 2">JC444</strain>
    </source>
</reference>
<gene>
    <name evidence="1" type="ORF">B4O97_09935</name>
</gene>
<dbReference type="AlphaFoldDB" id="A0A1Y1RYM5"/>